<dbReference type="Proteomes" id="UP001373714">
    <property type="component" value="Unassembled WGS sequence"/>
</dbReference>
<gene>
    <name evidence="3" type="ORF">TWF730_008707</name>
</gene>
<protein>
    <recommendedName>
        <fullName evidence="5">G domain-containing protein</fullName>
    </recommendedName>
</protein>
<dbReference type="AlphaFoldDB" id="A0AAV9V350"/>
<evidence type="ECO:0000313" key="3">
    <source>
        <dbReference type="EMBL" id="KAK6354296.1"/>
    </source>
</evidence>
<evidence type="ECO:0000256" key="2">
    <source>
        <dbReference type="SAM" id="MobiDB-lite"/>
    </source>
</evidence>
<dbReference type="EMBL" id="JAVHNS010000005">
    <property type="protein sequence ID" value="KAK6354296.1"/>
    <property type="molecule type" value="Genomic_DNA"/>
</dbReference>
<dbReference type="Gene3D" id="3.40.50.300">
    <property type="entry name" value="P-loop containing nucleotide triphosphate hydrolases"/>
    <property type="match status" value="1"/>
</dbReference>
<proteinExistence type="predicted"/>
<dbReference type="SUPFAM" id="SSF52540">
    <property type="entry name" value="P-loop containing nucleoside triphosphate hydrolases"/>
    <property type="match status" value="1"/>
</dbReference>
<feature type="coiled-coil region" evidence="1">
    <location>
        <begin position="448"/>
        <end position="492"/>
    </location>
</feature>
<evidence type="ECO:0008006" key="5">
    <source>
        <dbReference type="Google" id="ProtNLM"/>
    </source>
</evidence>
<evidence type="ECO:0000313" key="4">
    <source>
        <dbReference type="Proteomes" id="UP001373714"/>
    </source>
</evidence>
<organism evidence="3 4">
    <name type="scientific">Orbilia blumenaviensis</name>
    <dbReference type="NCBI Taxonomy" id="1796055"/>
    <lineage>
        <taxon>Eukaryota</taxon>
        <taxon>Fungi</taxon>
        <taxon>Dikarya</taxon>
        <taxon>Ascomycota</taxon>
        <taxon>Pezizomycotina</taxon>
        <taxon>Orbiliomycetes</taxon>
        <taxon>Orbiliales</taxon>
        <taxon>Orbiliaceae</taxon>
        <taxon>Orbilia</taxon>
    </lineage>
</organism>
<comment type="caution">
    <text evidence="3">The sequence shown here is derived from an EMBL/GenBank/DDBJ whole genome shotgun (WGS) entry which is preliminary data.</text>
</comment>
<evidence type="ECO:0000256" key="1">
    <source>
        <dbReference type="SAM" id="Coils"/>
    </source>
</evidence>
<keyword evidence="1" id="KW-0175">Coiled coil</keyword>
<feature type="compositionally biased region" description="Basic and acidic residues" evidence="2">
    <location>
        <begin position="1"/>
        <end position="12"/>
    </location>
</feature>
<name>A0AAV9V350_9PEZI</name>
<sequence>MSSEDLPPKYEEPSPDPGTDSAAAGPSTTSQEGPINVLIVGETQQGKSTLIKNIHTYADLPDLDIKIGSGNVSCTNTAQSYEVDVKLRSYHLEDLSGNKIETTTENYKKLCTYDDEDAKVVLDTPESGEPYQTIRFNLLDTPGLDDSDGKDMEIMAGILAKVSELSHIHAIVYVRKATTNFGESFKSFFQYLQRSMPSLARGLVIVHSSYSAMKVNSHIRQGKDWQNIRREGFKAATNLELAHFFMDNEPDVNSPLSLVLSLNETCALLSHIKEQPVQPATAFKLLKTPRMQQIDGFVSNAVAEVKRIARNKLDKASTKLANSEKKALEDESEIAKLNRRLKIITDDIRAYESGPDIVLGSVSVNDEYSFVENFLLNQELNLPGKTMTFHGDDPIGYVQKSVTGGSRWTQESKEGTRWSGFISAGLLRSIRGSATFYIRSEDKHRVKIRALKDEKFDIEEKLKLLNASKPSISSTEKNVQDLRILLDQADEVAVAVKGDILDMKLYPQLRQIYSTSEPKLSRGEICAFIKVYSPEVAEYFDCHA</sequence>
<reference evidence="3 4" key="1">
    <citation type="submission" date="2019-10" db="EMBL/GenBank/DDBJ databases">
        <authorList>
            <person name="Palmer J.M."/>
        </authorList>
    </citation>
    <scope>NUCLEOTIDE SEQUENCE [LARGE SCALE GENOMIC DNA]</scope>
    <source>
        <strain evidence="3 4">TWF730</strain>
    </source>
</reference>
<keyword evidence="4" id="KW-1185">Reference proteome</keyword>
<feature type="region of interest" description="Disordered" evidence="2">
    <location>
        <begin position="1"/>
        <end position="33"/>
    </location>
</feature>
<dbReference type="InterPro" id="IPR027417">
    <property type="entry name" value="P-loop_NTPase"/>
</dbReference>
<feature type="coiled-coil region" evidence="1">
    <location>
        <begin position="306"/>
        <end position="340"/>
    </location>
</feature>
<accession>A0AAV9V350</accession>